<proteinExistence type="predicted"/>
<organism evidence="1 2">
    <name type="scientific">Nitratireductor indicus C115</name>
    <dbReference type="NCBI Taxonomy" id="1231190"/>
    <lineage>
        <taxon>Bacteria</taxon>
        <taxon>Pseudomonadati</taxon>
        <taxon>Pseudomonadota</taxon>
        <taxon>Alphaproteobacteria</taxon>
        <taxon>Hyphomicrobiales</taxon>
        <taxon>Phyllobacteriaceae</taxon>
        <taxon>Nitratireductor</taxon>
    </lineage>
</organism>
<gene>
    <name evidence="1" type="ORF">NA8A_18317</name>
</gene>
<comment type="caution">
    <text evidence="1">The sequence shown here is derived from an EMBL/GenBank/DDBJ whole genome shotgun (WGS) entry which is preliminary data.</text>
</comment>
<name>K2N024_9HYPH</name>
<reference evidence="1 2" key="1">
    <citation type="journal article" date="2012" name="J. Bacteriol.">
        <title>Genome Sequence of Nitratireductor indicus Type Strain C115.</title>
        <authorList>
            <person name="Lai Q."/>
            <person name="Li G."/>
            <person name="Yu Z."/>
            <person name="Shao Z."/>
        </authorList>
    </citation>
    <scope>NUCLEOTIDE SEQUENCE [LARGE SCALE GENOMIC DNA]</scope>
    <source>
        <strain evidence="1 2">C115</strain>
    </source>
</reference>
<dbReference type="AlphaFoldDB" id="K2N024"/>
<protein>
    <submittedName>
        <fullName evidence="1">Uncharacterized protein</fullName>
    </submittedName>
</protein>
<dbReference type="Proteomes" id="UP000007374">
    <property type="component" value="Unassembled WGS sequence"/>
</dbReference>
<dbReference type="STRING" id="721133.SAMN05216176_102629"/>
<sequence>MTREQKLEEALRRLTAMRKGIEADVSSAHSNRGNGASEWMREDDRDFRRELCEAFDAAHAALTAGEEAEVLREMKSDADLIARLKAIAVDVFPSANKYAVSAGVENIIRILEHIDPDEYAALHRAMYPFSYTDNVDGQPTEAQEWQDYDPDC</sequence>
<dbReference type="EMBL" id="AMSI01000014">
    <property type="protein sequence ID" value="EKF40873.1"/>
    <property type="molecule type" value="Genomic_DNA"/>
</dbReference>
<accession>K2N024</accession>
<dbReference type="RefSeq" id="WP_009451866.1">
    <property type="nucleotide sequence ID" value="NZ_AMSI01000014.1"/>
</dbReference>
<evidence type="ECO:0000313" key="2">
    <source>
        <dbReference type="Proteomes" id="UP000007374"/>
    </source>
</evidence>
<keyword evidence="2" id="KW-1185">Reference proteome</keyword>
<dbReference type="PATRIC" id="fig|1231190.3.peg.3783"/>
<evidence type="ECO:0000313" key="1">
    <source>
        <dbReference type="EMBL" id="EKF40873.1"/>
    </source>
</evidence>